<evidence type="ECO:0000256" key="2">
    <source>
        <dbReference type="RuleBase" id="RU362080"/>
    </source>
</evidence>
<dbReference type="Proteomes" id="UP000284543">
    <property type="component" value="Unassembled WGS sequence"/>
</dbReference>
<evidence type="ECO:0000256" key="1">
    <source>
        <dbReference type="ARBA" id="ARBA00009981"/>
    </source>
</evidence>
<proteinExistence type="inferred from homology"/>
<organism evidence="3 4">
    <name type="scientific">Enterocloster bolteae</name>
    <dbReference type="NCBI Taxonomy" id="208479"/>
    <lineage>
        <taxon>Bacteria</taxon>
        <taxon>Bacillati</taxon>
        <taxon>Bacillota</taxon>
        <taxon>Clostridia</taxon>
        <taxon>Lachnospirales</taxon>
        <taxon>Lachnospiraceae</taxon>
        <taxon>Enterocloster</taxon>
    </lineage>
</organism>
<evidence type="ECO:0000313" key="3">
    <source>
        <dbReference type="EMBL" id="RGV79251.1"/>
    </source>
</evidence>
<dbReference type="InterPro" id="IPR006442">
    <property type="entry name" value="Antitoxin_Phd/YefM"/>
</dbReference>
<gene>
    <name evidence="3" type="ORF">DWW02_05930</name>
</gene>
<dbReference type="GeneID" id="23116713"/>
<dbReference type="EMBL" id="QRZM01000001">
    <property type="protein sequence ID" value="RGV79251.1"/>
    <property type="molecule type" value="Genomic_DNA"/>
</dbReference>
<comment type="function">
    <text evidence="2">Antitoxin component of a type II toxin-antitoxin (TA) system.</text>
</comment>
<protein>
    <recommendedName>
        <fullName evidence="2">Antitoxin</fullName>
    </recommendedName>
</protein>
<dbReference type="NCBIfam" id="TIGR01552">
    <property type="entry name" value="phd_fam"/>
    <property type="match status" value="1"/>
</dbReference>
<dbReference type="AlphaFoldDB" id="A0A412ZGF5"/>
<name>A0A412ZGF5_9FIRM</name>
<dbReference type="InterPro" id="IPR036165">
    <property type="entry name" value="YefM-like_sf"/>
</dbReference>
<comment type="caution">
    <text evidence="3">The sequence shown here is derived from an EMBL/GenBank/DDBJ whole genome shotgun (WGS) entry which is preliminary data.</text>
</comment>
<dbReference type="SUPFAM" id="SSF143120">
    <property type="entry name" value="YefM-like"/>
    <property type="match status" value="1"/>
</dbReference>
<sequence>MPQIMPITDLRKTNEISDICHKSQEPIFVTKNGYGDLVVMSIEAYERLITDTQIDAAIAEAETEMEGGAVLMDAREALSGLRRKYAK</sequence>
<accession>A0A412ZGF5</accession>
<dbReference type="RefSeq" id="WP_002565254.1">
    <property type="nucleotide sequence ID" value="NZ_BAABZS010000001.1"/>
</dbReference>
<comment type="similarity">
    <text evidence="1 2">Belongs to the phD/YefM antitoxin family.</text>
</comment>
<reference evidence="3 4" key="1">
    <citation type="submission" date="2018-08" db="EMBL/GenBank/DDBJ databases">
        <title>A genome reference for cultivated species of the human gut microbiota.</title>
        <authorList>
            <person name="Zou Y."/>
            <person name="Xue W."/>
            <person name="Luo G."/>
        </authorList>
    </citation>
    <scope>NUCLEOTIDE SEQUENCE [LARGE SCALE GENOMIC DNA]</scope>
    <source>
        <strain evidence="3 4">AF14-18</strain>
    </source>
</reference>
<evidence type="ECO:0000313" key="4">
    <source>
        <dbReference type="Proteomes" id="UP000284543"/>
    </source>
</evidence>
<dbReference type="Pfam" id="PF02604">
    <property type="entry name" value="PhdYeFM_antitox"/>
    <property type="match status" value="1"/>
</dbReference>